<keyword evidence="1" id="KW-0812">Transmembrane</keyword>
<keyword evidence="1" id="KW-1133">Transmembrane helix</keyword>
<organism evidence="2 3">
    <name type="scientific">Agrococcus pavilionensis RW1</name>
    <dbReference type="NCBI Taxonomy" id="1330458"/>
    <lineage>
        <taxon>Bacteria</taxon>
        <taxon>Bacillati</taxon>
        <taxon>Actinomycetota</taxon>
        <taxon>Actinomycetes</taxon>
        <taxon>Micrococcales</taxon>
        <taxon>Microbacteriaceae</taxon>
        <taxon>Agrococcus</taxon>
    </lineage>
</organism>
<evidence type="ECO:0000256" key="1">
    <source>
        <dbReference type="SAM" id="Phobius"/>
    </source>
</evidence>
<comment type="caution">
    <text evidence="2">The sequence shown here is derived from an EMBL/GenBank/DDBJ whole genome shotgun (WGS) entry which is preliminary data.</text>
</comment>
<evidence type="ECO:0000313" key="2">
    <source>
        <dbReference type="EMBL" id="ERG64689.1"/>
    </source>
</evidence>
<dbReference type="EMBL" id="ASHR01000017">
    <property type="protein sequence ID" value="ERG64689.1"/>
    <property type="molecule type" value="Genomic_DNA"/>
</dbReference>
<gene>
    <name evidence="2" type="ORF">L332_09545</name>
</gene>
<evidence type="ECO:0000313" key="3">
    <source>
        <dbReference type="Proteomes" id="UP000016462"/>
    </source>
</evidence>
<accession>U1LQE6</accession>
<dbReference type="RefSeq" id="WP_021010221.1">
    <property type="nucleotide sequence ID" value="NZ_ASHR01000017.1"/>
</dbReference>
<feature type="transmembrane region" description="Helical" evidence="1">
    <location>
        <begin position="25"/>
        <end position="45"/>
    </location>
</feature>
<keyword evidence="3" id="KW-1185">Reference proteome</keyword>
<keyword evidence="1" id="KW-0472">Membrane</keyword>
<evidence type="ECO:0008006" key="4">
    <source>
        <dbReference type="Google" id="ProtNLM"/>
    </source>
</evidence>
<sequence>MHRWNRSAERRATGRELLASEDGSASIEFLTVGVILLVPLVYLVLALGQIQHAVLGIEGGARHAARAIAQAGSHEHGMAAADRAIRVALADAGLSADAVRVAIACDPAPDACDTPRGTVSVRLDATVPLPLAPPGLHLGAGVGVPVSALASQPVSAFGGSP</sequence>
<reference evidence="2 3" key="1">
    <citation type="journal article" date="2013" name="Genome Announc.">
        <title>First draft genome sequence from a member of the genus agrococcus, isolated from modern microbialites.</title>
        <authorList>
            <person name="White R.A.III."/>
            <person name="Grassa C.J."/>
            <person name="Suttle C.A."/>
        </authorList>
    </citation>
    <scope>NUCLEOTIDE SEQUENCE [LARGE SCALE GENOMIC DNA]</scope>
    <source>
        <strain evidence="2 3">RW1</strain>
    </source>
</reference>
<protein>
    <recommendedName>
        <fullName evidence="4">TadE family protein</fullName>
    </recommendedName>
</protein>
<name>U1LQE6_9MICO</name>
<proteinExistence type="predicted"/>
<dbReference type="Proteomes" id="UP000016462">
    <property type="component" value="Unassembled WGS sequence"/>
</dbReference>
<dbReference type="AlphaFoldDB" id="U1LQE6"/>